<feature type="domain" description="FAD dependent oxidoreductase" evidence="7">
    <location>
        <begin position="8"/>
        <end position="80"/>
    </location>
</feature>
<dbReference type="GO" id="GO:0004368">
    <property type="term" value="F:glycerol-3-phosphate dehydrogenase (quinone) activity"/>
    <property type="evidence" value="ECO:0007669"/>
    <property type="project" value="UniProtKB-EC"/>
</dbReference>
<keyword evidence="5" id="KW-0274">FAD</keyword>
<dbReference type="InterPro" id="IPR006076">
    <property type="entry name" value="FAD-dep_OxRdtase"/>
</dbReference>
<evidence type="ECO:0000256" key="4">
    <source>
        <dbReference type="ARBA" id="ARBA00022630"/>
    </source>
</evidence>
<sequence length="107" mass="11896">MYNVLTHKENMETRYVMSKGEALEMFPILKSDGLVGAVIYYDGDTTNESRINIALIMSAVKHSAVAASYCEVTKLDKDDNDKLNCAHVKDTLISDECDVRAQARSTC</sequence>
<dbReference type="GO" id="GO:0006072">
    <property type="term" value="P:glycerol-3-phosphate metabolic process"/>
    <property type="evidence" value="ECO:0007669"/>
    <property type="project" value="InterPro"/>
</dbReference>
<keyword evidence="4" id="KW-0285">Flavoprotein</keyword>
<protein>
    <recommendedName>
        <fullName evidence="3">glycerol-3-phosphate dehydrogenase</fullName>
        <ecNumber evidence="3">1.1.5.3</ecNumber>
    </recommendedName>
</protein>
<dbReference type="Proteomes" id="UP000308652">
    <property type="component" value="Unassembled WGS sequence"/>
</dbReference>
<name>A0A5C3LNB9_9AGAR</name>
<comment type="similarity">
    <text evidence="2">Belongs to the FAD-dependent glycerol-3-phosphate dehydrogenase family.</text>
</comment>
<evidence type="ECO:0000256" key="5">
    <source>
        <dbReference type="ARBA" id="ARBA00022827"/>
    </source>
</evidence>
<evidence type="ECO:0000256" key="3">
    <source>
        <dbReference type="ARBA" id="ARBA00013029"/>
    </source>
</evidence>
<organism evidence="8 9">
    <name type="scientific">Crucibulum laeve</name>
    <dbReference type="NCBI Taxonomy" id="68775"/>
    <lineage>
        <taxon>Eukaryota</taxon>
        <taxon>Fungi</taxon>
        <taxon>Dikarya</taxon>
        <taxon>Basidiomycota</taxon>
        <taxon>Agaricomycotina</taxon>
        <taxon>Agaricomycetes</taxon>
        <taxon>Agaricomycetidae</taxon>
        <taxon>Agaricales</taxon>
        <taxon>Agaricineae</taxon>
        <taxon>Nidulariaceae</taxon>
        <taxon>Crucibulum</taxon>
    </lineage>
</organism>
<dbReference type="STRING" id="68775.A0A5C3LNB9"/>
<dbReference type="GO" id="GO:0005739">
    <property type="term" value="C:mitochondrion"/>
    <property type="evidence" value="ECO:0007669"/>
    <property type="project" value="TreeGrafter"/>
</dbReference>
<keyword evidence="6" id="KW-0560">Oxidoreductase</keyword>
<keyword evidence="9" id="KW-1185">Reference proteome</keyword>
<evidence type="ECO:0000313" key="9">
    <source>
        <dbReference type="Proteomes" id="UP000308652"/>
    </source>
</evidence>
<proteinExistence type="inferred from homology"/>
<reference evidence="8 9" key="1">
    <citation type="journal article" date="2019" name="Nat. Ecol. Evol.">
        <title>Megaphylogeny resolves global patterns of mushroom evolution.</title>
        <authorList>
            <person name="Varga T."/>
            <person name="Krizsan K."/>
            <person name="Foldi C."/>
            <person name="Dima B."/>
            <person name="Sanchez-Garcia M."/>
            <person name="Sanchez-Ramirez S."/>
            <person name="Szollosi G.J."/>
            <person name="Szarkandi J.G."/>
            <person name="Papp V."/>
            <person name="Albert L."/>
            <person name="Andreopoulos W."/>
            <person name="Angelini C."/>
            <person name="Antonin V."/>
            <person name="Barry K.W."/>
            <person name="Bougher N.L."/>
            <person name="Buchanan P."/>
            <person name="Buyck B."/>
            <person name="Bense V."/>
            <person name="Catcheside P."/>
            <person name="Chovatia M."/>
            <person name="Cooper J."/>
            <person name="Damon W."/>
            <person name="Desjardin D."/>
            <person name="Finy P."/>
            <person name="Geml J."/>
            <person name="Haridas S."/>
            <person name="Hughes K."/>
            <person name="Justo A."/>
            <person name="Karasinski D."/>
            <person name="Kautmanova I."/>
            <person name="Kiss B."/>
            <person name="Kocsube S."/>
            <person name="Kotiranta H."/>
            <person name="LaButti K.M."/>
            <person name="Lechner B.E."/>
            <person name="Liimatainen K."/>
            <person name="Lipzen A."/>
            <person name="Lukacs Z."/>
            <person name="Mihaltcheva S."/>
            <person name="Morgado L.N."/>
            <person name="Niskanen T."/>
            <person name="Noordeloos M.E."/>
            <person name="Ohm R.A."/>
            <person name="Ortiz-Santana B."/>
            <person name="Ovrebo C."/>
            <person name="Racz N."/>
            <person name="Riley R."/>
            <person name="Savchenko A."/>
            <person name="Shiryaev A."/>
            <person name="Soop K."/>
            <person name="Spirin V."/>
            <person name="Szebenyi C."/>
            <person name="Tomsovsky M."/>
            <person name="Tulloss R.E."/>
            <person name="Uehling J."/>
            <person name="Grigoriev I.V."/>
            <person name="Vagvolgyi C."/>
            <person name="Papp T."/>
            <person name="Martin F.M."/>
            <person name="Miettinen O."/>
            <person name="Hibbett D.S."/>
            <person name="Nagy L.G."/>
        </authorList>
    </citation>
    <scope>NUCLEOTIDE SEQUENCE [LARGE SCALE GENOMIC DNA]</scope>
    <source>
        <strain evidence="8 9">CBS 166.37</strain>
    </source>
</reference>
<dbReference type="InterPro" id="IPR000447">
    <property type="entry name" value="G3P_DH_FAD-dep"/>
</dbReference>
<dbReference type="EMBL" id="ML213635">
    <property type="protein sequence ID" value="TFK34222.1"/>
    <property type="molecule type" value="Genomic_DNA"/>
</dbReference>
<evidence type="ECO:0000256" key="2">
    <source>
        <dbReference type="ARBA" id="ARBA00007330"/>
    </source>
</evidence>
<evidence type="ECO:0000256" key="6">
    <source>
        <dbReference type="ARBA" id="ARBA00023002"/>
    </source>
</evidence>
<dbReference type="EC" id="1.1.5.3" evidence="3"/>
<dbReference type="Gene3D" id="3.50.50.60">
    <property type="entry name" value="FAD/NAD(P)-binding domain"/>
    <property type="match status" value="1"/>
</dbReference>
<dbReference type="PANTHER" id="PTHR11985">
    <property type="entry name" value="GLYCEROL-3-PHOSPHATE DEHYDROGENASE"/>
    <property type="match status" value="1"/>
</dbReference>
<evidence type="ECO:0000256" key="1">
    <source>
        <dbReference type="ARBA" id="ARBA00001974"/>
    </source>
</evidence>
<accession>A0A5C3LNB9</accession>
<comment type="cofactor">
    <cofactor evidence="1">
        <name>FAD</name>
        <dbReference type="ChEBI" id="CHEBI:57692"/>
    </cofactor>
</comment>
<dbReference type="PANTHER" id="PTHR11985:SF15">
    <property type="entry name" value="GLYCEROL-3-PHOSPHATE DEHYDROGENASE, MITOCHONDRIAL"/>
    <property type="match status" value="1"/>
</dbReference>
<gene>
    <name evidence="8" type="ORF">BDQ12DRAFT_613977</name>
</gene>
<dbReference type="AlphaFoldDB" id="A0A5C3LNB9"/>
<dbReference type="Pfam" id="PF01266">
    <property type="entry name" value="DAO"/>
    <property type="match status" value="1"/>
</dbReference>
<dbReference type="OrthoDB" id="264015at2759"/>
<evidence type="ECO:0000313" key="8">
    <source>
        <dbReference type="EMBL" id="TFK34222.1"/>
    </source>
</evidence>
<evidence type="ECO:0000259" key="7">
    <source>
        <dbReference type="Pfam" id="PF01266"/>
    </source>
</evidence>
<dbReference type="InterPro" id="IPR036188">
    <property type="entry name" value="FAD/NAD-bd_sf"/>
</dbReference>